<gene>
    <name evidence="19" type="ORF">BJY20_002388</name>
</gene>
<dbReference type="PANTHER" id="PTHR38011:SF7">
    <property type="entry name" value="2,5-DIAMINO-6-RIBOSYLAMINO-4(3H)-PYRIMIDINONE 5'-PHOSPHATE REDUCTASE"/>
    <property type="match status" value="1"/>
</dbReference>
<keyword evidence="10 14" id="KW-0560">Oxidoreductase</keyword>
<dbReference type="EC" id="3.5.4.26" evidence="14"/>
<comment type="pathway">
    <text evidence="3 14">Cofactor biosynthesis; riboflavin biosynthesis; 5-amino-6-(D-ribitylamino)uracil from GTP: step 3/4.</text>
</comment>
<feature type="binding site" evidence="17">
    <location>
        <position position="93"/>
    </location>
    <ligand>
        <name>Zn(2+)</name>
        <dbReference type="ChEBI" id="CHEBI:29105"/>
        <note>catalytic</note>
    </ligand>
</feature>
<evidence type="ECO:0000256" key="14">
    <source>
        <dbReference type="PIRNR" id="PIRNR006769"/>
    </source>
</evidence>
<evidence type="ECO:0000256" key="17">
    <source>
        <dbReference type="PIRSR" id="PIRSR006769-3"/>
    </source>
</evidence>
<feature type="binding site" evidence="16">
    <location>
        <position position="208"/>
    </location>
    <ligand>
        <name>NADP(+)</name>
        <dbReference type="ChEBI" id="CHEBI:58349"/>
    </ligand>
</feature>
<evidence type="ECO:0000256" key="1">
    <source>
        <dbReference type="ARBA" id="ARBA00002151"/>
    </source>
</evidence>
<dbReference type="InterPro" id="IPR050765">
    <property type="entry name" value="Riboflavin_Biosynth_HTPR"/>
</dbReference>
<dbReference type="InterPro" id="IPR004794">
    <property type="entry name" value="Eubact_RibD"/>
</dbReference>
<dbReference type="InterPro" id="IPR002125">
    <property type="entry name" value="CMP_dCMP_dom"/>
</dbReference>
<feature type="binding site" evidence="16">
    <location>
        <position position="204"/>
    </location>
    <ligand>
        <name>NADP(+)</name>
        <dbReference type="ChEBI" id="CHEBI:58349"/>
    </ligand>
</feature>
<dbReference type="Pfam" id="PF01872">
    <property type="entry name" value="RibD_C"/>
    <property type="match status" value="1"/>
</dbReference>
<evidence type="ECO:0000256" key="7">
    <source>
        <dbReference type="ARBA" id="ARBA00022723"/>
    </source>
</evidence>
<reference evidence="19 20" key="1">
    <citation type="submission" date="2020-07" db="EMBL/GenBank/DDBJ databases">
        <title>Sequencing the genomes of 1000 actinobacteria strains.</title>
        <authorList>
            <person name="Klenk H.-P."/>
        </authorList>
    </citation>
    <scope>NUCLEOTIDE SEQUENCE [LARGE SCALE GENOMIC DNA]</scope>
    <source>
        <strain evidence="19 20">DSM 26154</strain>
    </source>
</reference>
<comment type="similarity">
    <text evidence="5 14">In the C-terminal section; belongs to the HTP reductase family.</text>
</comment>
<evidence type="ECO:0000256" key="15">
    <source>
        <dbReference type="PIRSR" id="PIRSR006769-1"/>
    </source>
</evidence>
<proteinExistence type="inferred from homology"/>
<feature type="binding site" evidence="16">
    <location>
        <position position="192"/>
    </location>
    <ligand>
        <name>substrate</name>
    </ligand>
</feature>
<evidence type="ECO:0000256" key="2">
    <source>
        <dbReference type="ARBA" id="ARBA00004882"/>
    </source>
</evidence>
<keyword evidence="6 14" id="KW-0686">Riboflavin biosynthesis</keyword>
<dbReference type="PROSITE" id="PS00903">
    <property type="entry name" value="CYT_DCMP_DEAMINASES_1"/>
    <property type="match status" value="1"/>
</dbReference>
<dbReference type="InterPro" id="IPR002734">
    <property type="entry name" value="RibDG_C"/>
</dbReference>
<evidence type="ECO:0000256" key="13">
    <source>
        <dbReference type="ARBA" id="ARBA00049886"/>
    </source>
</evidence>
<dbReference type="EMBL" id="JACCAE010000001">
    <property type="protein sequence ID" value="NYF98996.1"/>
    <property type="molecule type" value="Genomic_DNA"/>
</dbReference>
<name>A0A852VRX4_9MICO</name>
<evidence type="ECO:0000313" key="20">
    <source>
        <dbReference type="Proteomes" id="UP000554054"/>
    </source>
</evidence>
<evidence type="ECO:0000256" key="9">
    <source>
        <dbReference type="ARBA" id="ARBA00022857"/>
    </source>
</evidence>
<dbReference type="NCBIfam" id="TIGR00227">
    <property type="entry name" value="ribD_Cterm"/>
    <property type="match status" value="1"/>
</dbReference>
<evidence type="ECO:0000256" key="6">
    <source>
        <dbReference type="ARBA" id="ARBA00022619"/>
    </source>
</evidence>
<dbReference type="InterPro" id="IPR016192">
    <property type="entry name" value="APOBEC/CMP_deaminase_Zn-bd"/>
</dbReference>
<protein>
    <recommendedName>
        <fullName evidence="14">Riboflavin biosynthesis protein RibD</fullName>
    </recommendedName>
    <domain>
        <recommendedName>
            <fullName evidence="14">Diaminohydroxyphosphoribosylaminopyrimidine deaminase</fullName>
            <shortName evidence="14">DRAP deaminase</shortName>
            <ecNumber evidence="14">3.5.4.26</ecNumber>
        </recommendedName>
        <alternativeName>
            <fullName evidence="14">Riboflavin-specific deaminase</fullName>
        </alternativeName>
    </domain>
    <domain>
        <recommendedName>
            <fullName evidence="14">5-amino-6-(5-phosphoribosylamino)uracil reductase</fullName>
            <ecNumber evidence="14">1.1.1.193</ecNumber>
        </recommendedName>
        <alternativeName>
            <fullName evidence="14">HTP reductase</fullName>
        </alternativeName>
    </domain>
</protein>
<dbReference type="SUPFAM" id="SSF53927">
    <property type="entry name" value="Cytidine deaminase-like"/>
    <property type="match status" value="1"/>
</dbReference>
<dbReference type="InterPro" id="IPR011549">
    <property type="entry name" value="RibD_C"/>
</dbReference>
<dbReference type="AlphaFoldDB" id="A0A852VRX4"/>
<comment type="catalytic activity">
    <reaction evidence="12 14">
        <text>5-amino-6-(5-phospho-D-ribitylamino)uracil + NADP(+) = 5-amino-6-(5-phospho-D-ribosylamino)uracil + NADPH + H(+)</text>
        <dbReference type="Rhea" id="RHEA:17845"/>
        <dbReference type="ChEBI" id="CHEBI:15378"/>
        <dbReference type="ChEBI" id="CHEBI:57783"/>
        <dbReference type="ChEBI" id="CHEBI:58349"/>
        <dbReference type="ChEBI" id="CHEBI:58421"/>
        <dbReference type="ChEBI" id="CHEBI:58453"/>
        <dbReference type="EC" id="1.1.1.193"/>
    </reaction>
</comment>
<evidence type="ECO:0000256" key="16">
    <source>
        <dbReference type="PIRSR" id="PIRSR006769-2"/>
    </source>
</evidence>
<dbReference type="Pfam" id="PF00383">
    <property type="entry name" value="dCMP_cyt_deam_1"/>
    <property type="match status" value="1"/>
</dbReference>
<comment type="catalytic activity">
    <reaction evidence="13 14">
        <text>2,5-diamino-6-hydroxy-4-(5-phosphoribosylamino)-pyrimidine + H2O + H(+) = 5-amino-6-(5-phospho-D-ribosylamino)uracil + NH4(+)</text>
        <dbReference type="Rhea" id="RHEA:21868"/>
        <dbReference type="ChEBI" id="CHEBI:15377"/>
        <dbReference type="ChEBI" id="CHEBI:15378"/>
        <dbReference type="ChEBI" id="CHEBI:28938"/>
        <dbReference type="ChEBI" id="CHEBI:58453"/>
        <dbReference type="ChEBI" id="CHEBI:58614"/>
        <dbReference type="EC" id="3.5.4.26"/>
    </reaction>
</comment>
<evidence type="ECO:0000256" key="4">
    <source>
        <dbReference type="ARBA" id="ARBA00005259"/>
    </source>
</evidence>
<feature type="domain" description="CMP/dCMP-type deaminase" evidence="18">
    <location>
        <begin position="9"/>
        <end position="131"/>
    </location>
</feature>
<organism evidence="19 20">
    <name type="scientific">Janibacter cremeus</name>
    <dbReference type="NCBI Taxonomy" id="1285192"/>
    <lineage>
        <taxon>Bacteria</taxon>
        <taxon>Bacillati</taxon>
        <taxon>Actinomycetota</taxon>
        <taxon>Actinomycetes</taxon>
        <taxon>Micrococcales</taxon>
        <taxon>Intrasporangiaceae</taxon>
        <taxon>Janibacter</taxon>
    </lineage>
</organism>
<feature type="binding site" evidence="17">
    <location>
        <position position="84"/>
    </location>
    <ligand>
        <name>Zn(2+)</name>
        <dbReference type="ChEBI" id="CHEBI:29105"/>
        <note>catalytic</note>
    </ligand>
</feature>
<dbReference type="PROSITE" id="PS51747">
    <property type="entry name" value="CYT_DCMP_DEAMINASES_2"/>
    <property type="match status" value="1"/>
</dbReference>
<evidence type="ECO:0000256" key="5">
    <source>
        <dbReference type="ARBA" id="ARBA00007417"/>
    </source>
</evidence>
<feature type="binding site" evidence="17">
    <location>
        <position position="59"/>
    </location>
    <ligand>
        <name>Zn(2+)</name>
        <dbReference type="ChEBI" id="CHEBI:29105"/>
        <note>catalytic</note>
    </ligand>
</feature>
<sequence length="367" mass="36978">MSQPVGQAAEVDVAMSRAVALAGRALGRTSPNPVVGCVVLDAAGRVVGEGLHEAAGGPHAEVNALRAAGESARGGTAVVTLEPCRHTGRTGPCTRALIAAGITRVVIAVPDPTAVAGGGAQELRDAGVEVLVGTGREAAAHVNRAWLHSMAHGRPFVTWKLAATLDGRTAAADGTSRWITGAQARAEVHRLRARCDAVLVGAGTLRADDPHLAARDVADVVQPVRVVLDSTAGIPLTARVLDEAAPTLVVVADGAAADHLVAAGIDVVAVPRAGAGLDLAAVLAALHERGIRSVLLEGGAHLAGSFVAADLVDEVVAHIAAALLGSGRPVLQDAGITTITEALRLTTTDVARLGDDVAITATVRRDS</sequence>
<feature type="binding site" evidence="16">
    <location>
        <position position="212"/>
    </location>
    <ligand>
        <name>substrate</name>
    </ligand>
</feature>
<dbReference type="PANTHER" id="PTHR38011">
    <property type="entry name" value="DIHYDROFOLATE REDUCTASE FAMILY PROTEIN (AFU_ORTHOLOGUE AFUA_8G06820)"/>
    <property type="match status" value="1"/>
</dbReference>
<dbReference type="GO" id="GO:0008270">
    <property type="term" value="F:zinc ion binding"/>
    <property type="evidence" value="ECO:0007669"/>
    <property type="project" value="InterPro"/>
</dbReference>
<dbReference type="SUPFAM" id="SSF53597">
    <property type="entry name" value="Dihydrofolate reductase-like"/>
    <property type="match status" value="1"/>
</dbReference>
<dbReference type="CDD" id="cd01284">
    <property type="entry name" value="Riboflavin_deaminase-reductase"/>
    <property type="match status" value="1"/>
</dbReference>
<dbReference type="InterPro" id="IPR016193">
    <property type="entry name" value="Cytidine_deaminase-like"/>
</dbReference>
<feature type="binding site" evidence="16">
    <location>
        <begin position="299"/>
        <end position="305"/>
    </location>
    <ligand>
        <name>NADP(+)</name>
        <dbReference type="ChEBI" id="CHEBI:58349"/>
    </ligand>
</feature>
<feature type="binding site" evidence="16">
    <location>
        <position position="176"/>
    </location>
    <ligand>
        <name>substrate</name>
    </ligand>
</feature>
<dbReference type="Proteomes" id="UP000554054">
    <property type="component" value="Unassembled WGS sequence"/>
</dbReference>
<dbReference type="UniPathway" id="UPA00275">
    <property type="reaction ID" value="UER00401"/>
</dbReference>
<keyword evidence="14 19" id="KW-0378">Hydrolase</keyword>
<evidence type="ECO:0000256" key="8">
    <source>
        <dbReference type="ARBA" id="ARBA00022833"/>
    </source>
</evidence>
<dbReference type="PIRSF" id="PIRSF006769">
    <property type="entry name" value="RibD"/>
    <property type="match status" value="1"/>
</dbReference>
<comment type="caution">
    <text evidence="19">The sequence shown here is derived from an EMBL/GenBank/DDBJ whole genome shotgun (WGS) entry which is preliminary data.</text>
</comment>
<keyword evidence="20" id="KW-1185">Reference proteome</keyword>
<evidence type="ECO:0000313" key="19">
    <source>
        <dbReference type="EMBL" id="NYF98996.1"/>
    </source>
</evidence>
<accession>A0A852VRX4</accession>
<dbReference type="GO" id="GO:0009231">
    <property type="term" value="P:riboflavin biosynthetic process"/>
    <property type="evidence" value="ECO:0007669"/>
    <property type="project" value="UniProtKB-UniPathway"/>
</dbReference>
<comment type="similarity">
    <text evidence="4 14">In the N-terminal section; belongs to the cytidine and deoxycytidylate deaminase family.</text>
</comment>
<evidence type="ECO:0000256" key="12">
    <source>
        <dbReference type="ARBA" id="ARBA00049861"/>
    </source>
</evidence>
<evidence type="ECO:0000259" key="18">
    <source>
        <dbReference type="PROSITE" id="PS51747"/>
    </source>
</evidence>
<dbReference type="GO" id="GO:0008703">
    <property type="term" value="F:5-amino-6-(5-phosphoribosylamino)uracil reductase activity"/>
    <property type="evidence" value="ECO:0007669"/>
    <property type="project" value="UniProtKB-EC"/>
</dbReference>
<keyword evidence="8 14" id="KW-0862">Zinc</keyword>
<keyword evidence="11" id="KW-0511">Multifunctional enzyme</keyword>
<dbReference type="Gene3D" id="3.40.140.10">
    <property type="entry name" value="Cytidine Deaminase, domain 2"/>
    <property type="match status" value="1"/>
</dbReference>
<dbReference type="GO" id="GO:0008835">
    <property type="term" value="F:diaminohydroxyphosphoribosylaminopyrimidine deaminase activity"/>
    <property type="evidence" value="ECO:0007669"/>
    <property type="project" value="UniProtKB-EC"/>
</dbReference>
<feature type="binding site" evidence="16">
    <location>
        <position position="297"/>
    </location>
    <ligand>
        <name>substrate</name>
    </ligand>
</feature>
<comment type="pathway">
    <text evidence="2 14">Cofactor biosynthesis; riboflavin biosynthesis; 5-amino-6-(D-ribitylamino)uracil from GTP: step 2/4.</text>
</comment>
<dbReference type="InterPro" id="IPR024072">
    <property type="entry name" value="DHFR-like_dom_sf"/>
</dbReference>
<keyword evidence="7 14" id="KW-0479">Metal-binding</keyword>
<dbReference type="RefSeq" id="WP_185991754.1">
    <property type="nucleotide sequence ID" value="NZ_JACCAE010000001.1"/>
</dbReference>
<keyword evidence="9 14" id="KW-0521">NADP</keyword>
<dbReference type="EC" id="1.1.1.193" evidence="14"/>
<dbReference type="NCBIfam" id="TIGR00326">
    <property type="entry name" value="eubact_ribD"/>
    <property type="match status" value="1"/>
</dbReference>
<dbReference type="GO" id="GO:0050661">
    <property type="term" value="F:NADP binding"/>
    <property type="evidence" value="ECO:0007669"/>
    <property type="project" value="InterPro"/>
</dbReference>
<feature type="binding site" evidence="16">
    <location>
        <position position="178"/>
    </location>
    <ligand>
        <name>NADP(+)</name>
        <dbReference type="ChEBI" id="CHEBI:58349"/>
    </ligand>
</feature>
<comment type="cofactor">
    <cofactor evidence="14 17">
        <name>Zn(2+)</name>
        <dbReference type="ChEBI" id="CHEBI:29105"/>
    </cofactor>
    <text evidence="14 17">Binds 1 zinc ion.</text>
</comment>
<evidence type="ECO:0000256" key="10">
    <source>
        <dbReference type="ARBA" id="ARBA00023002"/>
    </source>
</evidence>
<feature type="binding site" evidence="16">
    <location>
        <position position="230"/>
    </location>
    <ligand>
        <name>NADP(+)</name>
        <dbReference type="ChEBI" id="CHEBI:58349"/>
    </ligand>
</feature>
<evidence type="ECO:0000256" key="11">
    <source>
        <dbReference type="ARBA" id="ARBA00023268"/>
    </source>
</evidence>
<feature type="binding site" evidence="16">
    <location>
        <position position="162"/>
    </location>
    <ligand>
        <name>NADP(+)</name>
        <dbReference type="ChEBI" id="CHEBI:58349"/>
    </ligand>
</feature>
<dbReference type="Gene3D" id="3.40.430.10">
    <property type="entry name" value="Dihydrofolate Reductase, subunit A"/>
    <property type="match status" value="1"/>
</dbReference>
<evidence type="ECO:0000256" key="3">
    <source>
        <dbReference type="ARBA" id="ARBA00004910"/>
    </source>
</evidence>
<feature type="active site" description="Proton donor" evidence="15">
    <location>
        <position position="61"/>
    </location>
</feature>
<feature type="binding site" evidence="16">
    <location>
        <position position="215"/>
    </location>
    <ligand>
        <name>substrate</name>
    </ligand>
</feature>
<comment type="function">
    <text evidence="1 14">Converts 2,5-diamino-6-(ribosylamino)-4(3h)-pyrimidinone 5'-phosphate into 5-amino-6-(ribosylamino)-2,4(1h,3h)-pyrimidinedione 5'-phosphate.</text>
</comment>